<gene>
    <name evidence="16" type="ORF">FOXB_13523</name>
</gene>
<protein>
    <recommendedName>
        <fullName evidence="11">Amine oxidase</fullName>
        <ecNumber evidence="11">1.4.3.-</ecNumber>
    </recommendedName>
</protein>
<dbReference type="PROSITE" id="PS01164">
    <property type="entry name" value="COPPER_AMINE_OXID_1"/>
    <property type="match status" value="1"/>
</dbReference>
<dbReference type="FunFam" id="2.70.98.20:FF:000001">
    <property type="entry name" value="Amine oxidase"/>
    <property type="match status" value="1"/>
</dbReference>
<feature type="domain" description="Copper amine oxidase catalytic" evidence="13">
    <location>
        <begin position="239"/>
        <end position="638"/>
    </location>
</feature>
<feature type="modified residue" description="2',4',5'-topaquinone" evidence="10">
    <location>
        <position position="396"/>
    </location>
</feature>
<dbReference type="PANTHER" id="PTHR10638:SF33">
    <property type="entry name" value="AMINE OXIDASE"/>
    <property type="match status" value="1"/>
</dbReference>
<feature type="region of interest" description="Disordered" evidence="12">
    <location>
        <begin position="638"/>
        <end position="657"/>
    </location>
</feature>
<organism evidence="16">
    <name type="scientific">Fusarium oxysporum (strain Fo5176)</name>
    <name type="common">Fusarium vascular wilt</name>
    <dbReference type="NCBI Taxonomy" id="660025"/>
    <lineage>
        <taxon>Eukaryota</taxon>
        <taxon>Fungi</taxon>
        <taxon>Dikarya</taxon>
        <taxon>Ascomycota</taxon>
        <taxon>Pezizomycotina</taxon>
        <taxon>Sordariomycetes</taxon>
        <taxon>Hypocreomycetidae</taxon>
        <taxon>Hypocreales</taxon>
        <taxon>Nectriaceae</taxon>
        <taxon>Fusarium</taxon>
        <taxon>Fusarium oxysporum species complex</taxon>
    </lineage>
</organism>
<dbReference type="SUPFAM" id="SSF54416">
    <property type="entry name" value="Amine oxidase N-terminal region"/>
    <property type="match status" value="2"/>
</dbReference>
<dbReference type="GO" id="GO:0008131">
    <property type="term" value="F:primary methylamine oxidase activity"/>
    <property type="evidence" value="ECO:0007669"/>
    <property type="project" value="InterPro"/>
</dbReference>
<dbReference type="InterPro" id="IPR049948">
    <property type="entry name" value="Cu_Am_ox_TPQ-bd"/>
</dbReference>
<feature type="domain" description="Copper amine oxidase N3-terminal" evidence="15">
    <location>
        <begin position="106"/>
        <end position="195"/>
    </location>
</feature>
<comment type="cofactor">
    <cofactor evidence="11">
        <name>Cu cation</name>
        <dbReference type="ChEBI" id="CHEBI:23378"/>
    </cofactor>
    <text evidence="11">Contains 1 topaquinone per subunit.</text>
</comment>
<keyword evidence="4 11" id="KW-0479">Metal-binding</keyword>
<feature type="active site" description="Proton acceptor" evidence="9">
    <location>
        <position position="312"/>
    </location>
</feature>
<reference evidence="16" key="1">
    <citation type="journal article" date="2012" name="Mol. Plant Microbe Interact.">
        <title>A highly conserved effector in Fusarium oxysporum is required for full virulence on Arabidopsis.</title>
        <authorList>
            <person name="Thatcher L.F."/>
            <person name="Gardiner D.M."/>
            <person name="Kazan K."/>
            <person name="Manners J."/>
        </authorList>
    </citation>
    <scope>NUCLEOTIDE SEQUENCE [LARGE SCALE GENOMIC DNA]</scope>
    <source>
        <strain evidence="16">Fo5176</strain>
    </source>
</reference>
<evidence type="ECO:0000259" key="14">
    <source>
        <dbReference type="Pfam" id="PF02727"/>
    </source>
</evidence>
<accession>F9G4E1</accession>
<dbReference type="OrthoDB" id="5379943at2759"/>
<dbReference type="InterPro" id="IPR000269">
    <property type="entry name" value="Cu_amine_oxidase"/>
</dbReference>
<evidence type="ECO:0000313" key="16">
    <source>
        <dbReference type="EMBL" id="EGU75966.1"/>
    </source>
</evidence>
<proteinExistence type="inferred from homology"/>
<dbReference type="PANTHER" id="PTHR10638">
    <property type="entry name" value="COPPER AMINE OXIDASE"/>
    <property type="match status" value="1"/>
</dbReference>
<dbReference type="STRING" id="660025.F9G4E1"/>
<dbReference type="PaxDb" id="5507-FOXG_10821P0"/>
<comment type="PTM">
    <text evidence="10 11">Topaquinone (TPQ) is generated by copper-dependent autoxidation of a specific tyrosyl residue.</text>
</comment>
<evidence type="ECO:0000256" key="2">
    <source>
        <dbReference type="ARBA" id="ARBA00007983"/>
    </source>
</evidence>
<evidence type="ECO:0000256" key="3">
    <source>
        <dbReference type="ARBA" id="ARBA00011738"/>
    </source>
</evidence>
<evidence type="ECO:0000256" key="7">
    <source>
        <dbReference type="ARBA" id="ARBA00023008"/>
    </source>
</evidence>
<comment type="subunit">
    <text evidence="3">Homodimer.</text>
</comment>
<dbReference type="SUPFAM" id="SSF49998">
    <property type="entry name" value="Amine oxidase catalytic domain"/>
    <property type="match status" value="1"/>
</dbReference>
<dbReference type="InterPro" id="IPR036460">
    <property type="entry name" value="Cu_amine_oxidase_C_sf"/>
</dbReference>
<dbReference type="Gene3D" id="3.10.450.40">
    <property type="match status" value="2"/>
</dbReference>
<dbReference type="InterPro" id="IPR015798">
    <property type="entry name" value="Cu_amine_oxidase_C"/>
</dbReference>
<evidence type="ECO:0000259" key="15">
    <source>
        <dbReference type="Pfam" id="PF02728"/>
    </source>
</evidence>
<evidence type="ECO:0000256" key="9">
    <source>
        <dbReference type="PIRSR" id="PIRSR600269-50"/>
    </source>
</evidence>
<evidence type="ECO:0000259" key="13">
    <source>
        <dbReference type="Pfam" id="PF01179"/>
    </source>
</evidence>
<evidence type="ECO:0000256" key="11">
    <source>
        <dbReference type="RuleBase" id="RU000672"/>
    </source>
</evidence>
<evidence type="ECO:0000256" key="6">
    <source>
        <dbReference type="ARBA" id="ARBA00023002"/>
    </source>
</evidence>
<comment type="cofactor">
    <cofactor evidence="1">
        <name>Cu cation</name>
        <dbReference type="ChEBI" id="CHEBI:23378"/>
    </cofactor>
</comment>
<comment type="caution">
    <text evidence="16">The sequence shown here is derived from an EMBL/GenBank/DDBJ whole genome shotgun (WGS) entry which is preliminary data.</text>
</comment>
<keyword evidence="7 11" id="KW-0186">Copper</keyword>
<dbReference type="EMBL" id="AFQF01003374">
    <property type="protein sequence ID" value="EGU75966.1"/>
    <property type="molecule type" value="Genomic_DNA"/>
</dbReference>
<dbReference type="Pfam" id="PF01179">
    <property type="entry name" value="Cu_amine_oxid"/>
    <property type="match status" value="1"/>
</dbReference>
<dbReference type="InterPro" id="IPR015800">
    <property type="entry name" value="Cu_amine_oxidase_N2"/>
</dbReference>
<feature type="domain" description="Copper amine oxidase N2-terminal" evidence="14">
    <location>
        <begin position="12"/>
        <end position="96"/>
    </location>
</feature>
<dbReference type="Gene3D" id="2.70.98.20">
    <property type="entry name" value="Copper amine oxidase, catalytic domain"/>
    <property type="match status" value="1"/>
</dbReference>
<dbReference type="GO" id="GO:0005507">
    <property type="term" value="F:copper ion binding"/>
    <property type="evidence" value="ECO:0007669"/>
    <property type="project" value="InterPro"/>
</dbReference>
<evidence type="ECO:0000256" key="10">
    <source>
        <dbReference type="PIRSR" id="PIRSR600269-51"/>
    </source>
</evidence>
<sequence>MSTHASNKQAPHPLDPLRPEEVQTVSQTLLKHVGCPAQELRFKVIDLAEPAKVQTLQHLRHKGPVPDRRARVYYHLKGSQSLLIAIVNIARKRVEKEVETPDSQGPVDWHEFELVNKACNSHPEVQAEVAKLKLPRNARVHNDPWAFGTDDPNERRRLFQCYMYVALSEDPEANHYSLPIPLAPIFDAHTLELVELQRLPMGTGDALDPETQAWEPVKPVEYSANIMGNDAFRKDLKPLQVIQPEGPSFKIFGRRVEWQKWSFQLGWTLREGPVLHDVQYDGRPLFYRVSMSEMTVPYGDPRTPYHRKQAFDLGDSGFGLTSNSLSLGCDCLGHIAYFSGVRVTRDGEPIVVPNVVCMHEIDDGIGWKHTNFRNFKSSVVRNRQLVIQCTATVANYEYILAFVLDQAANIHIEVRATGIVSTMPIRQGLQVPWGTVVAPGVLAVNHQHIFCARVDPNLDGDEKNTIAYDECHPVIENPEIDPYGCAFKVNSTAINKPGGYELDITKNRTYKIINEARINSVSGKPHGYKLHPVPSQMLMMGPKTFNYRRGIFTSKAIWVTKYQDDELWAAGEFTNQSREDTGLAIWSNREENVKNEDVVLWHSFGVTHVTRPEDFPVMPVEKFVMSLKPANFFEVNPSNDVPRSSQSQNQSTLHTVEPESCCRPSQITIWDYFGLFSMYQDSINLQISLTAGSCKVSPEHVYFGLTLPTDGFLPDNTL</sequence>
<name>F9G4E1_FUSOF</name>
<evidence type="ECO:0000256" key="12">
    <source>
        <dbReference type="SAM" id="MobiDB-lite"/>
    </source>
</evidence>
<dbReference type="Pfam" id="PF02728">
    <property type="entry name" value="Cu_amine_oxidN3"/>
    <property type="match status" value="1"/>
</dbReference>
<evidence type="ECO:0000256" key="8">
    <source>
        <dbReference type="ARBA" id="ARBA00023157"/>
    </source>
</evidence>
<dbReference type="InterPro" id="IPR015802">
    <property type="entry name" value="Cu_amine_oxidase_N3"/>
</dbReference>
<feature type="compositionally biased region" description="Polar residues" evidence="12">
    <location>
        <begin position="638"/>
        <end position="654"/>
    </location>
</feature>
<keyword evidence="6 11" id="KW-0560">Oxidoreductase</keyword>
<dbReference type="Pfam" id="PF02727">
    <property type="entry name" value="Cu_amine_oxidN2"/>
    <property type="match status" value="1"/>
</dbReference>
<evidence type="ECO:0000256" key="4">
    <source>
        <dbReference type="ARBA" id="ARBA00022723"/>
    </source>
</evidence>
<feature type="active site" description="Schiff-base intermediate with substrate; via topaquinone" evidence="9">
    <location>
        <position position="396"/>
    </location>
</feature>
<dbReference type="GO" id="GO:0048038">
    <property type="term" value="F:quinone binding"/>
    <property type="evidence" value="ECO:0007669"/>
    <property type="project" value="InterPro"/>
</dbReference>
<dbReference type="GO" id="GO:0009308">
    <property type="term" value="P:amine metabolic process"/>
    <property type="evidence" value="ECO:0007669"/>
    <property type="project" value="UniProtKB-UniRule"/>
</dbReference>
<evidence type="ECO:0000256" key="5">
    <source>
        <dbReference type="ARBA" id="ARBA00022772"/>
    </source>
</evidence>
<keyword evidence="5 9" id="KW-0801">TPQ</keyword>
<dbReference type="EC" id="1.4.3.-" evidence="11"/>
<evidence type="ECO:0000256" key="1">
    <source>
        <dbReference type="ARBA" id="ARBA00001935"/>
    </source>
</evidence>
<comment type="similarity">
    <text evidence="2 11">Belongs to the copper/topaquinone oxidase family.</text>
</comment>
<dbReference type="AlphaFoldDB" id="F9G4E1"/>
<dbReference type="InterPro" id="IPR016182">
    <property type="entry name" value="Cu_amine_oxidase_N-reg"/>
</dbReference>
<keyword evidence="8" id="KW-1015">Disulfide bond</keyword>